<evidence type="ECO:0000256" key="11">
    <source>
        <dbReference type="ARBA" id="ARBA00049662"/>
    </source>
</evidence>
<dbReference type="GO" id="GO:0012505">
    <property type="term" value="C:endomembrane system"/>
    <property type="evidence" value="ECO:0007669"/>
    <property type="project" value="UniProtKB-SubCell"/>
</dbReference>
<evidence type="ECO:0000256" key="10">
    <source>
        <dbReference type="ARBA" id="ARBA00045588"/>
    </source>
</evidence>
<feature type="transmembrane region" description="Helical" evidence="13">
    <location>
        <begin position="327"/>
        <end position="348"/>
    </location>
</feature>
<dbReference type="FunCoup" id="B9SZZ0">
    <property type="interactions" value="167"/>
</dbReference>
<evidence type="ECO:0000256" key="4">
    <source>
        <dbReference type="ARBA" id="ARBA00022692"/>
    </source>
</evidence>
<feature type="transmembrane region" description="Helical" evidence="13">
    <location>
        <begin position="220"/>
        <end position="247"/>
    </location>
</feature>
<gene>
    <name evidence="15" type="ORF">RCOM_0451890</name>
</gene>
<dbReference type="EMBL" id="EQ974291">
    <property type="protein sequence ID" value="EEF30825.1"/>
    <property type="molecule type" value="Genomic_DNA"/>
</dbReference>
<evidence type="ECO:0000256" key="1">
    <source>
        <dbReference type="ARBA" id="ARBA00004127"/>
    </source>
</evidence>
<feature type="domain" description="Amino acid transporter transmembrane" evidence="14">
    <location>
        <begin position="148"/>
        <end position="522"/>
    </location>
</feature>
<dbReference type="InterPro" id="IPR013057">
    <property type="entry name" value="AA_transpt_TM"/>
</dbReference>
<keyword evidence="9" id="KW-0927">Auxin signaling pathway</keyword>
<protein>
    <submittedName>
        <fullName evidence="15">Amino acid transporter, putative</fullName>
    </submittedName>
</protein>
<evidence type="ECO:0000256" key="6">
    <source>
        <dbReference type="ARBA" id="ARBA00022970"/>
    </source>
</evidence>
<feature type="transmembrane region" description="Helical" evidence="13">
    <location>
        <begin position="290"/>
        <end position="307"/>
    </location>
</feature>
<dbReference type="PANTHER" id="PTHR48017">
    <property type="entry name" value="OS05G0424000 PROTEIN-RELATED"/>
    <property type="match status" value="1"/>
</dbReference>
<feature type="transmembrane region" description="Helical" evidence="13">
    <location>
        <begin position="501"/>
        <end position="523"/>
    </location>
</feature>
<dbReference type="GO" id="GO:0016020">
    <property type="term" value="C:membrane"/>
    <property type="evidence" value="ECO:0000318"/>
    <property type="project" value="GO_Central"/>
</dbReference>
<comment type="function">
    <text evidence="10">Carrier protein involved in proton-driven auxin influx. Mediates the formation of auxin gradient from developing leaves (site of auxin biosynthesis) to tips by contributing to the loading of auxin in vascular tissues and facilitating acropetal (base to tip) auxin transport within inner tissues of the root apex, and basipetal (tip to base) auxin transport within outer tissues of the root apex. May be involved in lateral roots and nodules formation.</text>
</comment>
<evidence type="ECO:0000256" key="9">
    <source>
        <dbReference type="ARBA" id="ARBA00023294"/>
    </source>
</evidence>
<dbReference type="InParanoid" id="B9SZZ0"/>
<feature type="transmembrane region" description="Helical" evidence="13">
    <location>
        <begin position="179"/>
        <end position="199"/>
    </location>
</feature>
<dbReference type="Pfam" id="PF01490">
    <property type="entry name" value="Aa_trans"/>
    <property type="match status" value="1"/>
</dbReference>
<keyword evidence="16" id="KW-1185">Reference proteome</keyword>
<organism evidence="15 16">
    <name type="scientific">Ricinus communis</name>
    <name type="common">Castor bean</name>
    <dbReference type="NCBI Taxonomy" id="3988"/>
    <lineage>
        <taxon>Eukaryota</taxon>
        <taxon>Viridiplantae</taxon>
        <taxon>Streptophyta</taxon>
        <taxon>Embryophyta</taxon>
        <taxon>Tracheophyta</taxon>
        <taxon>Spermatophyta</taxon>
        <taxon>Magnoliopsida</taxon>
        <taxon>eudicotyledons</taxon>
        <taxon>Gunneridae</taxon>
        <taxon>Pentapetalae</taxon>
        <taxon>rosids</taxon>
        <taxon>fabids</taxon>
        <taxon>Malpighiales</taxon>
        <taxon>Euphorbiaceae</taxon>
        <taxon>Acalyphoideae</taxon>
        <taxon>Acalypheae</taxon>
        <taxon>Ricinus</taxon>
    </lineage>
</organism>
<keyword evidence="6" id="KW-0029">Amino-acid transport</keyword>
<comment type="similarity">
    <text evidence="2">Belongs to the amino acid/polyamine transporter 2 family. Amino acid/auxin permease (AAAP) (TC 2.A.18.1) subfamily.</text>
</comment>
<dbReference type="GO" id="GO:0015171">
    <property type="term" value="F:amino acid transmembrane transporter activity"/>
    <property type="evidence" value="ECO:0000318"/>
    <property type="project" value="GO_Central"/>
</dbReference>
<dbReference type="GO" id="GO:0015293">
    <property type="term" value="F:symporter activity"/>
    <property type="evidence" value="ECO:0007669"/>
    <property type="project" value="UniProtKB-KW"/>
</dbReference>
<evidence type="ECO:0000256" key="12">
    <source>
        <dbReference type="SAM" id="MobiDB-lite"/>
    </source>
</evidence>
<dbReference type="GO" id="GO:0009734">
    <property type="term" value="P:auxin-activated signaling pathway"/>
    <property type="evidence" value="ECO:0007669"/>
    <property type="project" value="UniProtKB-KW"/>
</dbReference>
<keyword evidence="5" id="KW-0769">Symport</keyword>
<evidence type="ECO:0000256" key="2">
    <source>
        <dbReference type="ARBA" id="ARBA00005590"/>
    </source>
</evidence>
<dbReference type="STRING" id="3988.B9SZZ0"/>
<dbReference type="GO" id="GO:0003333">
    <property type="term" value="P:amino acid transmembrane transport"/>
    <property type="evidence" value="ECO:0000318"/>
    <property type="project" value="GO_Central"/>
</dbReference>
<dbReference type="AlphaFoldDB" id="B9SZZ0"/>
<accession>B9SZZ0</accession>
<feature type="transmembrane region" description="Helical" evidence="13">
    <location>
        <begin position="440"/>
        <end position="458"/>
    </location>
</feature>
<feature type="transmembrane region" description="Helical" evidence="13">
    <location>
        <begin position="360"/>
        <end position="384"/>
    </location>
</feature>
<evidence type="ECO:0000259" key="14">
    <source>
        <dbReference type="Pfam" id="PF01490"/>
    </source>
</evidence>
<comment type="subcellular location">
    <subcellularLocation>
        <location evidence="1">Endomembrane system</location>
        <topology evidence="1">Multi-pass membrane protein</topology>
    </subcellularLocation>
</comment>
<dbReference type="Proteomes" id="UP000008311">
    <property type="component" value="Unassembled WGS sequence"/>
</dbReference>
<evidence type="ECO:0000256" key="5">
    <source>
        <dbReference type="ARBA" id="ARBA00022847"/>
    </source>
</evidence>
<feature type="compositionally biased region" description="Polar residues" evidence="12">
    <location>
        <begin position="33"/>
        <end position="46"/>
    </location>
</feature>
<dbReference type="eggNOG" id="KOG1303">
    <property type="taxonomic scope" value="Eukaryota"/>
</dbReference>
<keyword evidence="8 13" id="KW-0472">Membrane</keyword>
<dbReference type="FunFam" id="1.20.1740.10:FF:000047">
    <property type="entry name" value="Amino acid transporter AVT1A"/>
    <property type="match status" value="1"/>
</dbReference>
<comment type="similarity">
    <text evidence="11">Belongs to the amino acid/polyamine transporter 2 family. Amino acid/auxin permease (AAAP) (TC 2.A.18.5) subfamily.</text>
</comment>
<proteinExistence type="inferred from homology"/>
<evidence type="ECO:0000313" key="16">
    <source>
        <dbReference type="Proteomes" id="UP000008311"/>
    </source>
</evidence>
<keyword evidence="3" id="KW-0813">Transport</keyword>
<sequence length="531" mass="57777">MKRDEDLGRDRGDDFQTDDEENLAERSCDNGYDTYSDNSTPPSHNLSACSIEGSNPSWPQSYRGSIDMLTSPSISFMKGTSLAGITSSLTSMCKRRLSPESASFLTKPLICHQNSEKQEVPTSTLPLKSSASSQSKFSLNELTQTNKESSFAQAVINGINILCGIGLLTTPYAVNEGGWLSLLILALFGFLYCYTGKLLKDCLESTPGLRTYPDIGQAAFGVAGRLTISIMLYFELYAACVEYVIMMSDNLSTLFPNTFMSLAGKNLDSHEIFALIATIVVLPTVWLRDLIGGVGASILVAFCLLWVGTVDKVGFHHNGTALDLAKLPFAVGIYGYGFSGHAVFPNIYSSMKEPSGFTSVLIISFIFCWFMYTGVAICGFLMFGDTIKSQFTLNMPTELMASKIASWTAIANPMTKYALTMTPVALSLEELMPSGWLRSYGVALIIRTILVMSTLVVAQRFPFFGFMMAFIGSSLAMLSAVIFPCACYLRILHGKLTKLQIAACLFTITVGLLTACLGTYSSVARMADKLV</sequence>
<evidence type="ECO:0000256" key="8">
    <source>
        <dbReference type="ARBA" id="ARBA00023136"/>
    </source>
</evidence>
<feature type="transmembrane region" description="Helical" evidence="13">
    <location>
        <begin position="154"/>
        <end position="173"/>
    </location>
</feature>
<evidence type="ECO:0000256" key="13">
    <source>
        <dbReference type="SAM" id="Phobius"/>
    </source>
</evidence>
<feature type="region of interest" description="Disordered" evidence="12">
    <location>
        <begin position="1"/>
        <end position="46"/>
    </location>
</feature>
<evidence type="ECO:0000313" key="15">
    <source>
        <dbReference type="EMBL" id="EEF30825.1"/>
    </source>
</evidence>
<feature type="transmembrane region" description="Helical" evidence="13">
    <location>
        <begin position="464"/>
        <end position="489"/>
    </location>
</feature>
<evidence type="ECO:0000256" key="7">
    <source>
        <dbReference type="ARBA" id="ARBA00022989"/>
    </source>
</evidence>
<feature type="compositionally biased region" description="Basic and acidic residues" evidence="12">
    <location>
        <begin position="1"/>
        <end position="14"/>
    </location>
</feature>
<name>B9SZZ0_RICCO</name>
<feature type="transmembrane region" description="Helical" evidence="13">
    <location>
        <begin position="404"/>
        <end position="428"/>
    </location>
</feature>
<evidence type="ECO:0000256" key="3">
    <source>
        <dbReference type="ARBA" id="ARBA00022448"/>
    </source>
</evidence>
<keyword evidence="4 13" id="KW-0812">Transmembrane</keyword>
<keyword evidence="7 13" id="KW-1133">Transmembrane helix</keyword>
<reference evidence="16" key="1">
    <citation type="journal article" date="2010" name="Nat. Biotechnol.">
        <title>Draft genome sequence of the oilseed species Ricinus communis.</title>
        <authorList>
            <person name="Chan A.P."/>
            <person name="Crabtree J."/>
            <person name="Zhao Q."/>
            <person name="Lorenzi H."/>
            <person name="Orvis J."/>
            <person name="Puiu D."/>
            <person name="Melake-Berhan A."/>
            <person name="Jones K.M."/>
            <person name="Redman J."/>
            <person name="Chen G."/>
            <person name="Cahoon E.B."/>
            <person name="Gedil M."/>
            <person name="Stanke M."/>
            <person name="Haas B.J."/>
            <person name="Wortman J.R."/>
            <person name="Fraser-Liggett C.M."/>
            <person name="Ravel J."/>
            <person name="Rabinowicz P.D."/>
        </authorList>
    </citation>
    <scope>NUCLEOTIDE SEQUENCE [LARGE SCALE GENOMIC DNA]</scope>
    <source>
        <strain evidence="16">cv. Hale</strain>
    </source>
</reference>